<name>A0A427YQ26_9TREE</name>
<evidence type="ECO:0000256" key="5">
    <source>
        <dbReference type="PROSITE-ProRule" id="PRU00108"/>
    </source>
</evidence>
<dbReference type="InterPro" id="IPR009057">
    <property type="entry name" value="Homeodomain-like_sf"/>
</dbReference>
<dbReference type="Gene3D" id="1.10.10.60">
    <property type="entry name" value="Homeodomain-like"/>
    <property type="match status" value="1"/>
</dbReference>
<dbReference type="OrthoDB" id="6159439at2759"/>
<reference evidence="10 11" key="1">
    <citation type="submission" date="2018-11" db="EMBL/GenBank/DDBJ databases">
        <title>Genome sequence of Saitozyma podzolica DSM 27192.</title>
        <authorList>
            <person name="Aliyu H."/>
            <person name="Gorte O."/>
            <person name="Ochsenreither K."/>
        </authorList>
    </citation>
    <scope>NUCLEOTIDE SEQUENCE [LARGE SCALE GENOMIC DNA]</scope>
    <source>
        <strain evidence="10 11">DSM 27192</strain>
    </source>
</reference>
<dbReference type="InterPro" id="IPR017970">
    <property type="entry name" value="Homeobox_CS"/>
</dbReference>
<dbReference type="AlphaFoldDB" id="A0A427YQ26"/>
<evidence type="ECO:0000256" key="8">
    <source>
        <dbReference type="SAM" id="SignalP"/>
    </source>
</evidence>
<feature type="DNA-binding region" description="Homeobox" evidence="5">
    <location>
        <begin position="67"/>
        <end position="126"/>
    </location>
</feature>
<dbReference type="PANTHER" id="PTHR24324">
    <property type="entry name" value="HOMEOBOX PROTEIN HHEX"/>
    <property type="match status" value="1"/>
</dbReference>
<keyword evidence="4 5" id="KW-0539">Nucleus</keyword>
<dbReference type="Proteomes" id="UP000279259">
    <property type="component" value="Unassembled WGS sequence"/>
</dbReference>
<evidence type="ECO:0000256" key="7">
    <source>
        <dbReference type="SAM" id="MobiDB-lite"/>
    </source>
</evidence>
<dbReference type="SMART" id="SM00389">
    <property type="entry name" value="HOX"/>
    <property type="match status" value="1"/>
</dbReference>
<evidence type="ECO:0000256" key="6">
    <source>
        <dbReference type="RuleBase" id="RU000682"/>
    </source>
</evidence>
<dbReference type="GO" id="GO:0005634">
    <property type="term" value="C:nucleus"/>
    <property type="evidence" value="ECO:0007669"/>
    <property type="project" value="UniProtKB-SubCell"/>
</dbReference>
<feature type="domain" description="Homeobox" evidence="9">
    <location>
        <begin position="65"/>
        <end position="125"/>
    </location>
</feature>
<evidence type="ECO:0000313" key="11">
    <source>
        <dbReference type="Proteomes" id="UP000279259"/>
    </source>
</evidence>
<sequence>MSSLTPTSMPMPIFMFMPMLMLMPMLKCKHTPTGMALPLPIAEPQPADRDSQYTHTWMRPYDPAKPGTGPRKRADDVQLAVLNAAFGQSAYPATAERERLARRLGMTSRSVQIWFQNRRRAIKVEKQSSAQRIEAELLATRARARGLPGPPYHEASPLHRRFVSSYSSNPSKGIREPTGERKRNGGAKWLQCKLSVEQYEYFTRVLMNEQLGVGRSSVNQTHGSANKHEEKQTRTLFHRDDMKPKVEIEQLEQT</sequence>
<accession>A0A427YQ26</accession>
<keyword evidence="8" id="KW-0732">Signal</keyword>
<keyword evidence="3 5" id="KW-0371">Homeobox</keyword>
<dbReference type="GO" id="GO:0000978">
    <property type="term" value="F:RNA polymerase II cis-regulatory region sequence-specific DNA binding"/>
    <property type="evidence" value="ECO:0007669"/>
    <property type="project" value="TreeGrafter"/>
</dbReference>
<feature type="signal peptide" evidence="8">
    <location>
        <begin position="1"/>
        <end position="28"/>
    </location>
</feature>
<dbReference type="EMBL" id="RSCD01000004">
    <property type="protein sequence ID" value="RSH93193.1"/>
    <property type="molecule type" value="Genomic_DNA"/>
</dbReference>
<dbReference type="SUPFAM" id="SSF46689">
    <property type="entry name" value="Homeodomain-like"/>
    <property type="match status" value="1"/>
</dbReference>
<protein>
    <recommendedName>
        <fullName evidence="9">Homeobox domain-containing protein</fullName>
    </recommendedName>
</protein>
<organism evidence="10 11">
    <name type="scientific">Saitozyma podzolica</name>
    <dbReference type="NCBI Taxonomy" id="1890683"/>
    <lineage>
        <taxon>Eukaryota</taxon>
        <taxon>Fungi</taxon>
        <taxon>Dikarya</taxon>
        <taxon>Basidiomycota</taxon>
        <taxon>Agaricomycotina</taxon>
        <taxon>Tremellomycetes</taxon>
        <taxon>Tremellales</taxon>
        <taxon>Trimorphomycetaceae</taxon>
        <taxon>Saitozyma</taxon>
    </lineage>
</organism>
<feature type="region of interest" description="Disordered" evidence="7">
    <location>
        <begin position="163"/>
        <end position="185"/>
    </location>
</feature>
<dbReference type="InterPro" id="IPR001356">
    <property type="entry name" value="HD"/>
</dbReference>
<dbReference type="STRING" id="1890683.A0A427YQ26"/>
<keyword evidence="11" id="KW-1185">Reference proteome</keyword>
<dbReference type="Pfam" id="PF00046">
    <property type="entry name" value="Homeodomain"/>
    <property type="match status" value="1"/>
</dbReference>
<evidence type="ECO:0000256" key="4">
    <source>
        <dbReference type="ARBA" id="ARBA00023242"/>
    </source>
</evidence>
<dbReference type="PROSITE" id="PS00027">
    <property type="entry name" value="HOMEOBOX_1"/>
    <property type="match status" value="1"/>
</dbReference>
<feature type="chain" id="PRO_5019528330" description="Homeobox domain-containing protein" evidence="8">
    <location>
        <begin position="29"/>
        <end position="254"/>
    </location>
</feature>
<evidence type="ECO:0000256" key="1">
    <source>
        <dbReference type="ARBA" id="ARBA00004123"/>
    </source>
</evidence>
<gene>
    <name evidence="10" type="ORF">EHS25_007546</name>
</gene>
<dbReference type="PANTHER" id="PTHR24324:SF5">
    <property type="entry name" value="HEMATOPOIETICALLY-EXPRESSED HOMEOBOX PROTEIN HHEX"/>
    <property type="match status" value="1"/>
</dbReference>
<comment type="caution">
    <text evidence="10">The sequence shown here is derived from an EMBL/GenBank/DDBJ whole genome shotgun (WGS) entry which is preliminary data.</text>
</comment>
<feature type="compositionally biased region" description="Basic and acidic residues" evidence="7">
    <location>
        <begin position="173"/>
        <end position="183"/>
    </location>
</feature>
<comment type="subcellular location">
    <subcellularLocation>
        <location evidence="1 5 6">Nucleus</location>
    </subcellularLocation>
</comment>
<evidence type="ECO:0000256" key="2">
    <source>
        <dbReference type="ARBA" id="ARBA00023125"/>
    </source>
</evidence>
<dbReference type="GO" id="GO:0000981">
    <property type="term" value="F:DNA-binding transcription factor activity, RNA polymerase II-specific"/>
    <property type="evidence" value="ECO:0007669"/>
    <property type="project" value="InterPro"/>
</dbReference>
<dbReference type="PROSITE" id="PS50071">
    <property type="entry name" value="HOMEOBOX_2"/>
    <property type="match status" value="1"/>
</dbReference>
<evidence type="ECO:0000313" key="10">
    <source>
        <dbReference type="EMBL" id="RSH93193.1"/>
    </source>
</evidence>
<evidence type="ECO:0000259" key="9">
    <source>
        <dbReference type="PROSITE" id="PS50071"/>
    </source>
</evidence>
<dbReference type="CDD" id="cd00086">
    <property type="entry name" value="homeodomain"/>
    <property type="match status" value="1"/>
</dbReference>
<proteinExistence type="predicted"/>
<keyword evidence="2 5" id="KW-0238">DNA-binding</keyword>
<dbReference type="GO" id="GO:0030154">
    <property type="term" value="P:cell differentiation"/>
    <property type="evidence" value="ECO:0007669"/>
    <property type="project" value="TreeGrafter"/>
</dbReference>
<evidence type="ECO:0000256" key="3">
    <source>
        <dbReference type="ARBA" id="ARBA00023155"/>
    </source>
</evidence>
<dbReference type="InterPro" id="IPR051000">
    <property type="entry name" value="Homeobox_DNA-bind_prot"/>
</dbReference>